<comment type="caution">
    <text evidence="3">The sequence shown here is derived from an EMBL/GenBank/DDBJ whole genome shotgun (WGS) entry which is preliminary data.</text>
</comment>
<dbReference type="Gene3D" id="2.30.110.10">
    <property type="entry name" value="Electron Transport, Fmn-binding Protein, Chain A"/>
    <property type="match status" value="1"/>
</dbReference>
<organism evidence="3 4">
    <name type="scientific">Paratrimastix pyriformis</name>
    <dbReference type="NCBI Taxonomy" id="342808"/>
    <lineage>
        <taxon>Eukaryota</taxon>
        <taxon>Metamonada</taxon>
        <taxon>Preaxostyla</taxon>
        <taxon>Paratrimastigidae</taxon>
        <taxon>Paratrimastix</taxon>
    </lineage>
</organism>
<dbReference type="SUPFAM" id="SSF50475">
    <property type="entry name" value="FMN-binding split barrel"/>
    <property type="match status" value="1"/>
</dbReference>
<dbReference type="InterPro" id="IPR011576">
    <property type="entry name" value="Pyridox_Oxase_N"/>
</dbReference>
<dbReference type="Proteomes" id="UP001141327">
    <property type="component" value="Unassembled WGS sequence"/>
</dbReference>
<dbReference type="InterPro" id="IPR012349">
    <property type="entry name" value="Split_barrel_FMN-bd"/>
</dbReference>
<sequence>MQCLGIFPQEIRTKLPAFFKRNHVVPFTTVDTQSDGLARPRCRYLWMLHENIDTLTEIHNSAAIAFATDARTRKVGELLRNPACSLIVGSPSATPNELLLLEGHARVYCSTNIGGEPPDRIVAVHTPTGECSPPPSQQLQPSQATPSEEEVAAMKRRWWRDKPSHTPYWSGPDDPAYAVVTVEVDRAEWSWEPQSGHQRNIVVTLNK</sequence>
<feature type="domain" description="Pyridoxamine 5'-phosphate oxidase N-terminal" evidence="2">
    <location>
        <begin position="14"/>
        <end position="108"/>
    </location>
</feature>
<evidence type="ECO:0000313" key="3">
    <source>
        <dbReference type="EMBL" id="KAJ4461435.1"/>
    </source>
</evidence>
<feature type="compositionally biased region" description="Low complexity" evidence="1">
    <location>
        <begin position="137"/>
        <end position="146"/>
    </location>
</feature>
<evidence type="ECO:0000256" key="1">
    <source>
        <dbReference type="SAM" id="MobiDB-lite"/>
    </source>
</evidence>
<keyword evidence="4" id="KW-1185">Reference proteome</keyword>
<protein>
    <recommendedName>
        <fullName evidence="2">Pyridoxamine 5'-phosphate oxidase N-terminal domain-containing protein</fullName>
    </recommendedName>
</protein>
<proteinExistence type="predicted"/>
<accession>A0ABQ8UV52</accession>
<name>A0ABQ8UV52_9EUKA</name>
<reference evidence="3" key="1">
    <citation type="journal article" date="2022" name="bioRxiv">
        <title>Genomics of Preaxostyla Flagellates Illuminates Evolutionary Transitions and the Path Towards Mitochondrial Loss.</title>
        <authorList>
            <person name="Novak L.V.F."/>
            <person name="Treitli S.C."/>
            <person name="Pyrih J."/>
            <person name="Halakuc P."/>
            <person name="Pipaliya S.V."/>
            <person name="Vacek V."/>
            <person name="Brzon O."/>
            <person name="Soukal P."/>
            <person name="Eme L."/>
            <person name="Dacks J.B."/>
            <person name="Karnkowska A."/>
            <person name="Elias M."/>
            <person name="Hampl V."/>
        </authorList>
    </citation>
    <scope>NUCLEOTIDE SEQUENCE</scope>
    <source>
        <strain evidence="3">RCP-MX</strain>
    </source>
</reference>
<gene>
    <name evidence="3" type="ORF">PAPYR_2004</name>
</gene>
<feature type="region of interest" description="Disordered" evidence="1">
    <location>
        <begin position="127"/>
        <end position="149"/>
    </location>
</feature>
<dbReference type="Pfam" id="PF01243">
    <property type="entry name" value="PNPOx_N"/>
    <property type="match status" value="1"/>
</dbReference>
<evidence type="ECO:0000313" key="4">
    <source>
        <dbReference type="Proteomes" id="UP001141327"/>
    </source>
</evidence>
<evidence type="ECO:0000259" key="2">
    <source>
        <dbReference type="Pfam" id="PF01243"/>
    </source>
</evidence>
<dbReference type="EMBL" id="JAPMOS010000007">
    <property type="protein sequence ID" value="KAJ4461435.1"/>
    <property type="molecule type" value="Genomic_DNA"/>
</dbReference>